<keyword evidence="5 14" id="KW-0436">Ligase</keyword>
<dbReference type="InterPro" id="IPR011761">
    <property type="entry name" value="ATP-grasp"/>
</dbReference>
<evidence type="ECO:0000259" key="18">
    <source>
        <dbReference type="PROSITE" id="PS50975"/>
    </source>
</evidence>
<dbReference type="OrthoDB" id="9813261at2"/>
<comment type="caution">
    <text evidence="19">The sequence shown here is derived from an EMBL/GenBank/DDBJ whole genome shotgun (WGS) entry which is preliminary data.</text>
</comment>
<keyword evidence="7 17" id="KW-0547">Nucleotide-binding</keyword>
<comment type="pathway">
    <text evidence="14">Cell wall biogenesis; peptidoglycan biosynthesis.</text>
</comment>
<dbReference type="InterPro" id="IPR000291">
    <property type="entry name" value="D-Ala_lig_Van_CS"/>
</dbReference>
<dbReference type="RefSeq" id="WP_077177343.1">
    <property type="nucleotide sequence ID" value="NZ_BDJK01000056.1"/>
</dbReference>
<dbReference type="PROSITE" id="PS00843">
    <property type="entry name" value="DALA_DALA_LIGASE_1"/>
    <property type="match status" value="1"/>
</dbReference>
<dbReference type="NCBIfam" id="NF002378">
    <property type="entry name" value="PRK01372.1"/>
    <property type="match status" value="1"/>
</dbReference>
<keyword evidence="13 14" id="KW-0961">Cell wall biogenesis/degradation</keyword>
<dbReference type="InterPro" id="IPR016185">
    <property type="entry name" value="PreATP-grasp_dom_sf"/>
</dbReference>
<feature type="active site" evidence="15">
    <location>
        <position position="147"/>
    </location>
</feature>
<evidence type="ECO:0000256" key="9">
    <source>
        <dbReference type="ARBA" id="ARBA00022842"/>
    </source>
</evidence>
<comment type="cofactor">
    <cofactor evidence="16">
        <name>Mg(2+)</name>
        <dbReference type="ChEBI" id="CHEBI:18420"/>
    </cofactor>
    <cofactor evidence="16">
        <name>Mn(2+)</name>
        <dbReference type="ChEBI" id="CHEBI:29035"/>
    </cofactor>
    <text evidence="16">Binds 2 magnesium or manganese ions per subunit.</text>
</comment>
<dbReference type="NCBIfam" id="TIGR01205">
    <property type="entry name" value="D_ala_D_alaTIGR"/>
    <property type="match status" value="1"/>
</dbReference>
<dbReference type="InterPro" id="IPR011127">
    <property type="entry name" value="Dala_Dala_lig_N"/>
</dbReference>
<keyword evidence="6 16" id="KW-0479">Metal-binding</keyword>
<feature type="binding site" evidence="16">
    <location>
        <position position="257"/>
    </location>
    <ligand>
        <name>Mg(2+)</name>
        <dbReference type="ChEBI" id="CHEBI:18420"/>
        <label>1</label>
    </ligand>
</feature>
<accession>A0A1L8CY56</accession>
<organism evidence="19 20">
    <name type="scientific">Carboxydothermus pertinax</name>
    <dbReference type="NCBI Taxonomy" id="870242"/>
    <lineage>
        <taxon>Bacteria</taxon>
        <taxon>Bacillati</taxon>
        <taxon>Bacillota</taxon>
        <taxon>Clostridia</taxon>
        <taxon>Thermoanaerobacterales</taxon>
        <taxon>Thermoanaerobacteraceae</taxon>
        <taxon>Carboxydothermus</taxon>
    </lineage>
</organism>
<dbReference type="PROSITE" id="PS50975">
    <property type="entry name" value="ATP_GRASP"/>
    <property type="match status" value="1"/>
</dbReference>
<name>A0A1L8CY56_9THEO</name>
<evidence type="ECO:0000256" key="2">
    <source>
        <dbReference type="ARBA" id="ARBA00004496"/>
    </source>
</evidence>
<dbReference type="EC" id="6.3.2.4" evidence="14"/>
<keyword evidence="12 16" id="KW-0464">Manganese</keyword>
<evidence type="ECO:0000256" key="1">
    <source>
        <dbReference type="ARBA" id="ARBA00001936"/>
    </source>
</evidence>
<evidence type="ECO:0000256" key="10">
    <source>
        <dbReference type="ARBA" id="ARBA00022960"/>
    </source>
</evidence>
<evidence type="ECO:0000313" key="19">
    <source>
        <dbReference type="EMBL" id="GAV23804.1"/>
    </source>
</evidence>
<dbReference type="Gene3D" id="3.40.50.20">
    <property type="match status" value="1"/>
</dbReference>
<keyword evidence="11 14" id="KW-0573">Peptidoglycan synthesis</keyword>
<evidence type="ECO:0000256" key="17">
    <source>
        <dbReference type="PROSITE-ProRule" id="PRU00409"/>
    </source>
</evidence>
<sequence>MKIGVICGGISSEREISLRTGEAIFNALVKKGYNAVKIDMNRNIAEILKKEKIDFAFIALHGKYGEDGTIQGLLEIMGIPYTGSGVLASSLAIDKIMTKKVLLAEGIPTPRYITLNSQEYSSIKSLHQEIIQNLRLPFVLKAPREGSTIGIEFVFSEQELPGAIERVLQHDHQILVEEFISGIEITASVLGNDEPVVLPLIEIVSKTRFYDYEAKYTPGLSDHIIPPRISHELNLKITDLALKTYKALGCQGFARVDFMVDVQNHEAYVLEVNTIPGMTATSLFPDAARAKGISFEDLVEKILMLGLERRKK</sequence>
<comment type="catalytic activity">
    <reaction evidence="14">
        <text>2 D-alanine + ATP = D-alanyl-D-alanine + ADP + phosphate + H(+)</text>
        <dbReference type="Rhea" id="RHEA:11224"/>
        <dbReference type="ChEBI" id="CHEBI:15378"/>
        <dbReference type="ChEBI" id="CHEBI:30616"/>
        <dbReference type="ChEBI" id="CHEBI:43474"/>
        <dbReference type="ChEBI" id="CHEBI:57416"/>
        <dbReference type="ChEBI" id="CHEBI:57822"/>
        <dbReference type="ChEBI" id="CHEBI:456216"/>
        <dbReference type="EC" id="6.3.2.4"/>
    </reaction>
</comment>
<comment type="function">
    <text evidence="14">Cell wall formation.</text>
</comment>
<dbReference type="InterPro" id="IPR011095">
    <property type="entry name" value="Dala_Dala_lig_C"/>
</dbReference>
<keyword evidence="20" id="KW-1185">Reference proteome</keyword>
<evidence type="ECO:0000256" key="7">
    <source>
        <dbReference type="ARBA" id="ARBA00022741"/>
    </source>
</evidence>
<dbReference type="HAMAP" id="MF_00047">
    <property type="entry name" value="Dala_Dala_lig"/>
    <property type="match status" value="1"/>
</dbReference>
<dbReference type="PANTHER" id="PTHR23132">
    <property type="entry name" value="D-ALANINE--D-ALANINE LIGASE"/>
    <property type="match status" value="1"/>
</dbReference>
<evidence type="ECO:0000256" key="3">
    <source>
        <dbReference type="ARBA" id="ARBA00010871"/>
    </source>
</evidence>
<evidence type="ECO:0000256" key="13">
    <source>
        <dbReference type="ARBA" id="ARBA00023316"/>
    </source>
</evidence>
<dbReference type="PIRSF" id="PIRSF039102">
    <property type="entry name" value="Ddl/VanB"/>
    <property type="match status" value="1"/>
</dbReference>
<dbReference type="InterPro" id="IPR005905">
    <property type="entry name" value="D_ala_D_ala"/>
</dbReference>
<evidence type="ECO:0000256" key="12">
    <source>
        <dbReference type="ARBA" id="ARBA00023211"/>
    </source>
</evidence>
<comment type="similarity">
    <text evidence="3 14">Belongs to the D-alanine--D-alanine ligase family.</text>
</comment>
<dbReference type="GO" id="GO:0009252">
    <property type="term" value="P:peptidoglycan biosynthetic process"/>
    <property type="evidence" value="ECO:0007669"/>
    <property type="project" value="UniProtKB-UniRule"/>
</dbReference>
<comment type="subcellular location">
    <subcellularLocation>
        <location evidence="2 14">Cytoplasm</location>
    </subcellularLocation>
</comment>
<feature type="binding site" evidence="16">
    <location>
        <position position="271"/>
    </location>
    <ligand>
        <name>Mg(2+)</name>
        <dbReference type="ChEBI" id="CHEBI:18420"/>
        <label>2</label>
    </ligand>
</feature>
<evidence type="ECO:0000256" key="4">
    <source>
        <dbReference type="ARBA" id="ARBA00022490"/>
    </source>
</evidence>
<dbReference type="AlphaFoldDB" id="A0A1L8CY56"/>
<protein>
    <recommendedName>
        <fullName evidence="14">D-alanine--D-alanine ligase</fullName>
        <ecNumber evidence="14">6.3.2.4</ecNumber>
    </recommendedName>
    <alternativeName>
        <fullName evidence="14">D-Ala-D-Ala ligase</fullName>
    </alternativeName>
    <alternativeName>
        <fullName evidence="14">D-alanylalanine synthetase</fullName>
    </alternativeName>
</protein>
<dbReference type="GO" id="GO:0005737">
    <property type="term" value="C:cytoplasm"/>
    <property type="evidence" value="ECO:0007669"/>
    <property type="project" value="UniProtKB-SubCell"/>
</dbReference>
<keyword evidence="10 14" id="KW-0133">Cell shape</keyword>
<dbReference type="GO" id="GO:0008360">
    <property type="term" value="P:regulation of cell shape"/>
    <property type="evidence" value="ECO:0007669"/>
    <property type="project" value="UniProtKB-KW"/>
</dbReference>
<evidence type="ECO:0000256" key="15">
    <source>
        <dbReference type="PIRSR" id="PIRSR039102-1"/>
    </source>
</evidence>
<dbReference type="GO" id="GO:0008716">
    <property type="term" value="F:D-alanine-D-alanine ligase activity"/>
    <property type="evidence" value="ECO:0007669"/>
    <property type="project" value="UniProtKB-UniRule"/>
</dbReference>
<keyword evidence="9 16" id="KW-0460">Magnesium</keyword>
<feature type="domain" description="ATP-grasp" evidence="18">
    <location>
        <begin position="99"/>
        <end position="304"/>
    </location>
</feature>
<dbReference type="SUPFAM" id="SSF52440">
    <property type="entry name" value="PreATP-grasp domain"/>
    <property type="match status" value="1"/>
</dbReference>
<reference evidence="20" key="1">
    <citation type="submission" date="2016-12" db="EMBL/GenBank/DDBJ databases">
        <title>Draft Genome Sequences od Carboxydothermus pertinax and islandicus, Hydrogenogenic Carboxydotrophic Bacteria.</title>
        <authorList>
            <person name="Fukuyama Y."/>
            <person name="Ohmae K."/>
            <person name="Yoneda Y."/>
            <person name="Yoshida T."/>
            <person name="Sako Y."/>
        </authorList>
    </citation>
    <scope>NUCLEOTIDE SEQUENCE [LARGE SCALE GENOMIC DNA]</scope>
    <source>
        <strain evidence="20">Ug1</strain>
    </source>
</reference>
<evidence type="ECO:0000256" key="8">
    <source>
        <dbReference type="ARBA" id="ARBA00022840"/>
    </source>
</evidence>
<gene>
    <name evidence="14" type="primary">ddl</name>
    <name evidence="19" type="ORF">cpu_23140</name>
</gene>
<dbReference type="FunFam" id="3.30.470.20:FF:000008">
    <property type="entry name" value="D-alanine--D-alanine ligase"/>
    <property type="match status" value="1"/>
</dbReference>
<dbReference type="PROSITE" id="PS00844">
    <property type="entry name" value="DALA_DALA_LIGASE_2"/>
    <property type="match status" value="1"/>
</dbReference>
<dbReference type="GO" id="GO:0071555">
    <property type="term" value="P:cell wall organization"/>
    <property type="evidence" value="ECO:0007669"/>
    <property type="project" value="UniProtKB-KW"/>
</dbReference>
<feature type="active site" evidence="15">
    <location>
        <position position="13"/>
    </location>
</feature>
<keyword evidence="4 14" id="KW-0963">Cytoplasm</keyword>
<dbReference type="SUPFAM" id="SSF56059">
    <property type="entry name" value="Glutathione synthetase ATP-binding domain-like"/>
    <property type="match status" value="1"/>
</dbReference>
<dbReference type="STRING" id="870242.cpu_23140"/>
<dbReference type="GO" id="GO:0046872">
    <property type="term" value="F:metal ion binding"/>
    <property type="evidence" value="ECO:0007669"/>
    <property type="project" value="UniProtKB-KW"/>
</dbReference>
<dbReference type="Pfam" id="PF01820">
    <property type="entry name" value="Dala_Dala_lig_N"/>
    <property type="match status" value="1"/>
</dbReference>
<dbReference type="Pfam" id="PF07478">
    <property type="entry name" value="Dala_Dala_lig_C"/>
    <property type="match status" value="1"/>
</dbReference>
<dbReference type="Gene3D" id="3.30.1490.20">
    <property type="entry name" value="ATP-grasp fold, A domain"/>
    <property type="match status" value="1"/>
</dbReference>
<feature type="binding site" evidence="16">
    <location>
        <position position="271"/>
    </location>
    <ligand>
        <name>Mg(2+)</name>
        <dbReference type="ChEBI" id="CHEBI:18420"/>
        <label>1</label>
    </ligand>
</feature>
<evidence type="ECO:0000256" key="6">
    <source>
        <dbReference type="ARBA" id="ARBA00022723"/>
    </source>
</evidence>
<dbReference type="Proteomes" id="UP000187485">
    <property type="component" value="Unassembled WGS sequence"/>
</dbReference>
<feature type="binding site" evidence="16">
    <location>
        <position position="273"/>
    </location>
    <ligand>
        <name>Mg(2+)</name>
        <dbReference type="ChEBI" id="CHEBI:18420"/>
        <label>2</label>
    </ligand>
</feature>
<dbReference type="EMBL" id="BDJK01000056">
    <property type="protein sequence ID" value="GAV23804.1"/>
    <property type="molecule type" value="Genomic_DNA"/>
</dbReference>
<dbReference type="Gene3D" id="3.30.470.20">
    <property type="entry name" value="ATP-grasp fold, B domain"/>
    <property type="match status" value="1"/>
</dbReference>
<evidence type="ECO:0000256" key="11">
    <source>
        <dbReference type="ARBA" id="ARBA00022984"/>
    </source>
</evidence>
<dbReference type="PANTHER" id="PTHR23132:SF23">
    <property type="entry name" value="D-ALANINE--D-ALANINE LIGASE B"/>
    <property type="match status" value="1"/>
</dbReference>
<dbReference type="GO" id="GO:0005524">
    <property type="term" value="F:ATP binding"/>
    <property type="evidence" value="ECO:0007669"/>
    <property type="project" value="UniProtKB-UniRule"/>
</dbReference>
<dbReference type="InterPro" id="IPR013815">
    <property type="entry name" value="ATP_grasp_subdomain_1"/>
</dbReference>
<dbReference type="NCBIfam" id="NF002528">
    <property type="entry name" value="PRK01966.1-4"/>
    <property type="match status" value="1"/>
</dbReference>
<comment type="cofactor">
    <cofactor evidence="1">
        <name>Mn(2+)</name>
        <dbReference type="ChEBI" id="CHEBI:29035"/>
    </cofactor>
</comment>
<evidence type="ECO:0000256" key="16">
    <source>
        <dbReference type="PIRSR" id="PIRSR039102-3"/>
    </source>
</evidence>
<evidence type="ECO:0000313" key="20">
    <source>
        <dbReference type="Proteomes" id="UP000187485"/>
    </source>
</evidence>
<proteinExistence type="inferred from homology"/>
<evidence type="ECO:0000256" key="14">
    <source>
        <dbReference type="HAMAP-Rule" id="MF_00047"/>
    </source>
</evidence>
<evidence type="ECO:0000256" key="5">
    <source>
        <dbReference type="ARBA" id="ARBA00022598"/>
    </source>
</evidence>
<feature type="active site" evidence="15">
    <location>
        <position position="282"/>
    </location>
</feature>
<keyword evidence="8 17" id="KW-0067">ATP-binding</keyword>
<dbReference type="UniPathway" id="UPA00219"/>